<keyword evidence="2" id="KW-1185">Reference proteome</keyword>
<dbReference type="Proteomes" id="UP000275368">
    <property type="component" value="Chromosome"/>
</dbReference>
<dbReference type="RefSeq" id="WP_125664552.1">
    <property type="nucleotide sequence ID" value="NZ_AP019308.1"/>
</dbReference>
<proteinExistence type="predicted"/>
<gene>
    <name evidence="1" type="ORF">Back11_57320</name>
</gene>
<dbReference type="OrthoDB" id="9959427at2"/>
<accession>A0A3G9IZM8</accession>
<evidence type="ECO:0000313" key="2">
    <source>
        <dbReference type="Proteomes" id="UP000275368"/>
    </source>
</evidence>
<evidence type="ECO:0000313" key="1">
    <source>
        <dbReference type="EMBL" id="BBH24387.1"/>
    </source>
</evidence>
<sequence>MYYVNVVLGPKNKSRPIYIQGDPITPDYYLFDDYLFNERKHMYLTSFLKMQSIMGETAHTAHINLYLFQLDILSSGAIDGFIYYQFPSCRKLLVWISDFQNKDSKAYNYFQHN</sequence>
<organism evidence="1 2">
    <name type="scientific">Paenibacillus baekrokdamisoli</name>
    <dbReference type="NCBI Taxonomy" id="1712516"/>
    <lineage>
        <taxon>Bacteria</taxon>
        <taxon>Bacillati</taxon>
        <taxon>Bacillota</taxon>
        <taxon>Bacilli</taxon>
        <taxon>Bacillales</taxon>
        <taxon>Paenibacillaceae</taxon>
        <taxon>Paenibacillus</taxon>
    </lineage>
</organism>
<protein>
    <submittedName>
        <fullName evidence="1">Uncharacterized protein</fullName>
    </submittedName>
</protein>
<dbReference type="KEGG" id="pbk:Back11_57320"/>
<dbReference type="EMBL" id="AP019308">
    <property type="protein sequence ID" value="BBH24387.1"/>
    <property type="molecule type" value="Genomic_DNA"/>
</dbReference>
<name>A0A3G9IZM8_9BACL</name>
<dbReference type="AlphaFoldDB" id="A0A3G9IZM8"/>
<reference evidence="1 2" key="1">
    <citation type="submission" date="2018-11" db="EMBL/GenBank/DDBJ databases">
        <title>Complete genome sequence of Paenibacillus baekrokdamisoli strain KCTC 33723.</title>
        <authorList>
            <person name="Kang S.W."/>
            <person name="Lee K.C."/>
            <person name="Kim K.K."/>
            <person name="Kim J.S."/>
            <person name="Kim D.S."/>
            <person name="Ko S.H."/>
            <person name="Yang S.H."/>
            <person name="Lee J.S."/>
        </authorList>
    </citation>
    <scope>NUCLEOTIDE SEQUENCE [LARGE SCALE GENOMIC DNA]</scope>
    <source>
        <strain evidence="1 2">KCTC 33723</strain>
    </source>
</reference>